<proteinExistence type="predicted"/>
<dbReference type="OrthoDB" id="2146436at2759"/>
<dbReference type="InterPro" id="IPR046936">
    <property type="entry name" value="BIM1-like"/>
</dbReference>
<dbReference type="Pfam" id="PF20238">
    <property type="entry name" value="BIM1-like_dom"/>
    <property type="match status" value="1"/>
</dbReference>
<dbReference type="Proteomes" id="UP000789831">
    <property type="component" value="Unassembled WGS sequence"/>
</dbReference>
<protein>
    <submittedName>
        <fullName evidence="9">10433_t:CDS:1</fullName>
    </submittedName>
</protein>
<accession>A0A9N9CBB3</accession>
<organism evidence="9 10">
    <name type="scientific">Ambispora gerdemannii</name>
    <dbReference type="NCBI Taxonomy" id="144530"/>
    <lineage>
        <taxon>Eukaryota</taxon>
        <taxon>Fungi</taxon>
        <taxon>Fungi incertae sedis</taxon>
        <taxon>Mucoromycota</taxon>
        <taxon>Glomeromycotina</taxon>
        <taxon>Glomeromycetes</taxon>
        <taxon>Archaeosporales</taxon>
        <taxon>Ambisporaceae</taxon>
        <taxon>Ambispora</taxon>
    </lineage>
</organism>
<evidence type="ECO:0000256" key="7">
    <source>
        <dbReference type="ARBA" id="ARBA00037868"/>
    </source>
</evidence>
<dbReference type="GO" id="GO:0012505">
    <property type="term" value="C:endomembrane system"/>
    <property type="evidence" value="ECO:0007669"/>
    <property type="project" value="UniProtKB-SubCell"/>
</dbReference>
<gene>
    <name evidence="9" type="ORF">AGERDE_LOCUS8741</name>
</gene>
<evidence type="ECO:0000256" key="6">
    <source>
        <dbReference type="ARBA" id="ARBA00023288"/>
    </source>
</evidence>
<evidence type="ECO:0000256" key="2">
    <source>
        <dbReference type="ARBA" id="ARBA00022475"/>
    </source>
</evidence>
<evidence type="ECO:0000256" key="4">
    <source>
        <dbReference type="ARBA" id="ARBA00023136"/>
    </source>
</evidence>
<evidence type="ECO:0000256" key="5">
    <source>
        <dbReference type="ARBA" id="ARBA00023180"/>
    </source>
</evidence>
<keyword evidence="5" id="KW-0325">Glycoprotein</keyword>
<keyword evidence="2" id="KW-1003">Cell membrane</keyword>
<comment type="caution">
    <text evidence="9">The sequence shown here is derived from an EMBL/GenBank/DDBJ whole genome shotgun (WGS) entry which is preliminary data.</text>
</comment>
<dbReference type="PANTHER" id="PTHR34992">
    <property type="entry name" value="HYPHAL ANASTAMOSIS-7 PROTEIN"/>
    <property type="match status" value="1"/>
</dbReference>
<name>A0A9N9CBB3_9GLOM</name>
<evidence type="ECO:0000259" key="8">
    <source>
        <dbReference type="Pfam" id="PF20238"/>
    </source>
</evidence>
<keyword evidence="10" id="KW-1185">Reference proteome</keyword>
<evidence type="ECO:0000256" key="1">
    <source>
        <dbReference type="ARBA" id="ARBA00004236"/>
    </source>
</evidence>
<feature type="domain" description="Copper acquisition factor BIM1-like" evidence="8">
    <location>
        <begin position="5"/>
        <end position="136"/>
    </location>
</feature>
<evidence type="ECO:0000256" key="3">
    <source>
        <dbReference type="ARBA" id="ARBA00022729"/>
    </source>
</evidence>
<keyword evidence="3" id="KW-0732">Signal</keyword>
<dbReference type="GO" id="GO:0005886">
    <property type="term" value="C:plasma membrane"/>
    <property type="evidence" value="ECO:0007669"/>
    <property type="project" value="UniProtKB-SubCell"/>
</dbReference>
<keyword evidence="4" id="KW-0472">Membrane</keyword>
<keyword evidence="6" id="KW-0449">Lipoprotein</keyword>
<dbReference type="InterPro" id="IPR046530">
    <property type="entry name" value="BIM1-like_dom"/>
</dbReference>
<sequence length="159" mass="17235">MSSVSAHFKFLNPPPRSTMDITIPPCAGANEVNTTSKLEFPIKGQVTVSFGDGNGKLNYYFAKTSNDTFMPVSESPVIVAMKEDENQKFNPTTILDLSKANASIGQDGVIQAVYKSDDGNTTWYECADVKVVSTSAKSVISNLRFMWVSILVIVGVLSI</sequence>
<evidence type="ECO:0000313" key="9">
    <source>
        <dbReference type="EMBL" id="CAG8593786.1"/>
    </source>
</evidence>
<reference evidence="9" key="1">
    <citation type="submission" date="2021-06" db="EMBL/GenBank/DDBJ databases">
        <authorList>
            <person name="Kallberg Y."/>
            <person name="Tangrot J."/>
            <person name="Rosling A."/>
        </authorList>
    </citation>
    <scope>NUCLEOTIDE SEQUENCE</scope>
    <source>
        <strain evidence="9">MT106</strain>
    </source>
</reference>
<evidence type="ECO:0000313" key="10">
    <source>
        <dbReference type="Proteomes" id="UP000789831"/>
    </source>
</evidence>
<dbReference type="EMBL" id="CAJVPL010001951">
    <property type="protein sequence ID" value="CAG8593786.1"/>
    <property type="molecule type" value="Genomic_DNA"/>
</dbReference>
<dbReference type="PANTHER" id="PTHR34992:SF5">
    <property type="entry name" value="ANCHORED PROTEIN, PUTATIVE (AFU_ORTHOLOGUE AFUA_6G02800)-RELATED"/>
    <property type="match status" value="1"/>
</dbReference>
<dbReference type="AlphaFoldDB" id="A0A9N9CBB3"/>
<comment type="subcellular location">
    <subcellularLocation>
        <location evidence="1">Cell membrane</location>
    </subcellularLocation>
    <subcellularLocation>
        <location evidence="7">Endomembrane system</location>
        <topology evidence="7">Lipid-anchor</topology>
    </subcellularLocation>
</comment>